<proteinExistence type="predicted"/>
<reference evidence="1" key="1">
    <citation type="submission" date="2020-05" db="EMBL/GenBank/DDBJ databases">
        <title>Large-scale comparative analyses of tick genomes elucidate their genetic diversity and vector capacities.</title>
        <authorList>
            <person name="Jia N."/>
            <person name="Wang J."/>
            <person name="Shi W."/>
            <person name="Du L."/>
            <person name="Sun Y."/>
            <person name="Zhan W."/>
            <person name="Jiang J."/>
            <person name="Wang Q."/>
            <person name="Zhang B."/>
            <person name="Ji P."/>
            <person name="Sakyi L.B."/>
            <person name="Cui X."/>
            <person name="Yuan T."/>
            <person name="Jiang B."/>
            <person name="Yang W."/>
            <person name="Lam T.T.-Y."/>
            <person name="Chang Q."/>
            <person name="Ding S."/>
            <person name="Wang X."/>
            <person name="Zhu J."/>
            <person name="Ruan X."/>
            <person name="Zhao L."/>
            <person name="Wei J."/>
            <person name="Que T."/>
            <person name="Du C."/>
            <person name="Cheng J."/>
            <person name="Dai P."/>
            <person name="Han X."/>
            <person name="Huang E."/>
            <person name="Gao Y."/>
            <person name="Liu J."/>
            <person name="Shao H."/>
            <person name="Ye R."/>
            <person name="Li L."/>
            <person name="Wei W."/>
            <person name="Wang X."/>
            <person name="Wang C."/>
            <person name="Yang T."/>
            <person name="Huo Q."/>
            <person name="Li W."/>
            <person name="Guo W."/>
            <person name="Chen H."/>
            <person name="Zhou L."/>
            <person name="Ni X."/>
            <person name="Tian J."/>
            <person name="Zhou Y."/>
            <person name="Sheng Y."/>
            <person name="Liu T."/>
            <person name="Pan Y."/>
            <person name="Xia L."/>
            <person name="Li J."/>
            <person name="Zhao F."/>
            <person name="Cao W."/>
        </authorList>
    </citation>
    <scope>NUCLEOTIDE SEQUENCE</scope>
    <source>
        <strain evidence="1">Dsil-2018</strain>
    </source>
</reference>
<evidence type="ECO:0000313" key="1">
    <source>
        <dbReference type="EMBL" id="KAH7980902.1"/>
    </source>
</evidence>
<dbReference type="EMBL" id="CM023470">
    <property type="protein sequence ID" value="KAH7980902.1"/>
    <property type="molecule type" value="Genomic_DNA"/>
</dbReference>
<sequence>MTTGLVAAFPPVPMAPLGSLAGGRPLPWLQLETTSYCVGVGSSSQALGNAVVESPNRGKFRAHRCPSLPDPSSAPGAQGRREPKLPSAATLERGARVSFLRALGQSSRLRCLAMRISRWPCSPRPWTRRGRSPGALRVHRSVCVSVEEFVAHGSTVKCLAIGRKSGRVMVTGGEDNKVNLWAIGKTNCIMVSTVSSLNPPLGYVLRNTKTGVTRTCLQCLSRRCLLIPALLRTIQLCPL</sequence>
<gene>
    <name evidence="1" type="ORF">HPB49_020017</name>
</gene>
<dbReference type="Proteomes" id="UP000821865">
    <property type="component" value="Chromosome 1"/>
</dbReference>
<protein>
    <submittedName>
        <fullName evidence="1">Uncharacterized protein</fullName>
    </submittedName>
</protein>
<name>A0ACB8E2J4_DERSI</name>
<keyword evidence="2" id="KW-1185">Reference proteome</keyword>
<comment type="caution">
    <text evidence="1">The sequence shown here is derived from an EMBL/GenBank/DDBJ whole genome shotgun (WGS) entry which is preliminary data.</text>
</comment>
<organism evidence="1 2">
    <name type="scientific">Dermacentor silvarum</name>
    <name type="common">Tick</name>
    <dbReference type="NCBI Taxonomy" id="543639"/>
    <lineage>
        <taxon>Eukaryota</taxon>
        <taxon>Metazoa</taxon>
        <taxon>Ecdysozoa</taxon>
        <taxon>Arthropoda</taxon>
        <taxon>Chelicerata</taxon>
        <taxon>Arachnida</taxon>
        <taxon>Acari</taxon>
        <taxon>Parasitiformes</taxon>
        <taxon>Ixodida</taxon>
        <taxon>Ixodoidea</taxon>
        <taxon>Ixodidae</taxon>
        <taxon>Rhipicephalinae</taxon>
        <taxon>Dermacentor</taxon>
    </lineage>
</organism>
<accession>A0ACB8E2J4</accession>
<evidence type="ECO:0000313" key="2">
    <source>
        <dbReference type="Proteomes" id="UP000821865"/>
    </source>
</evidence>